<dbReference type="Proteomes" id="UP001469749">
    <property type="component" value="Unassembled WGS sequence"/>
</dbReference>
<reference evidence="1 2" key="1">
    <citation type="submission" date="2024-03" db="EMBL/GenBank/DDBJ databases">
        <title>Human intestinal bacterial collection.</title>
        <authorList>
            <person name="Pauvert C."/>
            <person name="Hitch T.C.A."/>
            <person name="Clavel T."/>
        </authorList>
    </citation>
    <scope>NUCLEOTIDE SEQUENCE [LARGE SCALE GENOMIC DNA]</scope>
    <source>
        <strain evidence="1 2">CLA-AA-H190</strain>
    </source>
</reference>
<dbReference type="EMBL" id="JBBMEK010000013">
    <property type="protein sequence ID" value="MEQ2363862.1"/>
    <property type="molecule type" value="Genomic_DNA"/>
</dbReference>
<comment type="caution">
    <text evidence="1">The sequence shown here is derived from an EMBL/GenBank/DDBJ whole genome shotgun (WGS) entry which is preliminary data.</text>
</comment>
<accession>A0ABV1B153</accession>
<evidence type="ECO:0000313" key="2">
    <source>
        <dbReference type="Proteomes" id="UP001469749"/>
    </source>
</evidence>
<proteinExistence type="predicted"/>
<keyword evidence="2" id="KW-1185">Reference proteome</keyword>
<protein>
    <submittedName>
        <fullName evidence="1">Uncharacterized protein</fullName>
    </submittedName>
</protein>
<organism evidence="1 2">
    <name type="scientific">Coprococcus intestinihominis</name>
    <dbReference type="NCBI Taxonomy" id="3133154"/>
    <lineage>
        <taxon>Bacteria</taxon>
        <taxon>Bacillati</taxon>
        <taxon>Bacillota</taxon>
        <taxon>Clostridia</taxon>
        <taxon>Lachnospirales</taxon>
        <taxon>Lachnospiraceae</taxon>
        <taxon>Coprococcus</taxon>
    </lineage>
</organism>
<dbReference type="RefSeq" id="WP_253059078.1">
    <property type="nucleotide sequence ID" value="NZ_JBBMEK010000013.1"/>
</dbReference>
<sequence length="149" mass="17785">MAMTSLENNGQDMDLTELEVMEPKMMIHDELKVIYINEALEEALNDENSNEKKKYDAEKAAHPDYVTRLRRLPVTIEFMKKYAALKKDSFMQDLIERKEPALRAEGELYEVSSFFAFKNMFLARYPECRNIYKVEKKIKEFEERQRNKE</sequence>
<evidence type="ECO:0000313" key="1">
    <source>
        <dbReference type="EMBL" id="MEQ2363862.1"/>
    </source>
</evidence>
<name>A0ABV1B153_9FIRM</name>
<gene>
    <name evidence="1" type="ORF">WMO25_01975</name>
</gene>